<dbReference type="InterPro" id="IPR045865">
    <property type="entry name" value="ACT-like_dom_sf"/>
</dbReference>
<evidence type="ECO:0000313" key="2">
    <source>
        <dbReference type="EMBL" id="MPN14667.1"/>
    </source>
</evidence>
<feature type="domain" description="ACT" evidence="1">
    <location>
        <begin position="48"/>
        <end position="122"/>
    </location>
</feature>
<protein>
    <recommendedName>
        <fullName evidence="1">ACT domain-containing protein</fullName>
    </recommendedName>
</protein>
<dbReference type="GO" id="GO:1990610">
    <property type="term" value="F:acetolactate synthase regulator activity"/>
    <property type="evidence" value="ECO:0007669"/>
    <property type="project" value="InterPro"/>
</dbReference>
<accession>A0A645FJT8</accession>
<dbReference type="InterPro" id="IPR054480">
    <property type="entry name" value="AHAS_small-like_ACT"/>
</dbReference>
<evidence type="ECO:0000259" key="1">
    <source>
        <dbReference type="PROSITE" id="PS51671"/>
    </source>
</evidence>
<dbReference type="Pfam" id="PF10369">
    <property type="entry name" value="ALS_ss_C"/>
    <property type="match status" value="1"/>
</dbReference>
<dbReference type="GO" id="GO:0005829">
    <property type="term" value="C:cytosol"/>
    <property type="evidence" value="ECO:0007669"/>
    <property type="project" value="TreeGrafter"/>
</dbReference>
<dbReference type="EMBL" id="VSSQ01061309">
    <property type="protein sequence ID" value="MPN14667.1"/>
    <property type="molecule type" value="Genomic_DNA"/>
</dbReference>
<dbReference type="PANTHER" id="PTHR30239">
    <property type="entry name" value="ACETOLACTATE SYNTHASE SMALL SUBUNIT"/>
    <property type="match status" value="1"/>
</dbReference>
<comment type="caution">
    <text evidence="2">The sequence shown here is derived from an EMBL/GenBank/DDBJ whole genome shotgun (WGS) entry which is preliminary data.</text>
</comment>
<gene>
    <name evidence="2" type="ORF">SDC9_161994</name>
</gene>
<dbReference type="Gene3D" id="3.30.70.1150">
    <property type="entry name" value="ACT-like. Chain A, domain 2"/>
    <property type="match status" value="1"/>
</dbReference>
<name>A0A645FJT8_9ZZZZ</name>
<dbReference type="PROSITE" id="PS51671">
    <property type="entry name" value="ACT"/>
    <property type="match status" value="1"/>
</dbReference>
<dbReference type="InterPro" id="IPR004789">
    <property type="entry name" value="Acetalactate_synth_ssu"/>
</dbReference>
<dbReference type="PANTHER" id="PTHR30239:SF0">
    <property type="entry name" value="ACETOLACTATE SYNTHASE SMALL SUBUNIT 1, CHLOROPLASTIC"/>
    <property type="match status" value="1"/>
</dbReference>
<dbReference type="AlphaFoldDB" id="A0A645FJT8"/>
<dbReference type="Gene3D" id="3.30.70.260">
    <property type="match status" value="1"/>
</dbReference>
<dbReference type="InterPro" id="IPR027271">
    <property type="entry name" value="Acetolactate_synth/TF_NikR_C"/>
</dbReference>
<sequence length="214" mass="24138">MIASDSPFLLEVVVEKEENVFPMVPNGASLDETIYNANKQTDMEREYIVVANVNNQISVLNRITSAYLKRHINIESLNVSESYIKGISTVVISAITSTDIVRKIVNQLDNIIDVYSVDFYLPEEIIYKELALYKVDARILTDKKESAFLLTESNGRIIEISKEYVVVEKSGTRTELEKLRDRLDIKGLLAGYSRSGNVVLNREESIASILQNVS</sequence>
<dbReference type="GO" id="GO:0003984">
    <property type="term" value="F:acetolactate synthase activity"/>
    <property type="evidence" value="ECO:0007669"/>
    <property type="project" value="TreeGrafter"/>
</dbReference>
<organism evidence="2">
    <name type="scientific">bioreactor metagenome</name>
    <dbReference type="NCBI Taxonomy" id="1076179"/>
    <lineage>
        <taxon>unclassified sequences</taxon>
        <taxon>metagenomes</taxon>
        <taxon>ecological metagenomes</taxon>
    </lineage>
</organism>
<proteinExistence type="predicted"/>
<dbReference type="InterPro" id="IPR019455">
    <property type="entry name" value="Acetolactate_synth_ssu_C"/>
</dbReference>
<dbReference type="NCBIfam" id="TIGR00119">
    <property type="entry name" value="acolac_sm"/>
    <property type="match status" value="1"/>
</dbReference>
<dbReference type="InterPro" id="IPR002912">
    <property type="entry name" value="ACT_dom"/>
</dbReference>
<dbReference type="GO" id="GO:0009099">
    <property type="term" value="P:L-valine biosynthetic process"/>
    <property type="evidence" value="ECO:0007669"/>
    <property type="project" value="TreeGrafter"/>
</dbReference>
<dbReference type="SUPFAM" id="SSF55021">
    <property type="entry name" value="ACT-like"/>
    <property type="match status" value="2"/>
</dbReference>
<reference evidence="2" key="1">
    <citation type="submission" date="2019-08" db="EMBL/GenBank/DDBJ databases">
        <authorList>
            <person name="Kucharzyk K."/>
            <person name="Murdoch R.W."/>
            <person name="Higgins S."/>
            <person name="Loffler F."/>
        </authorList>
    </citation>
    <scope>NUCLEOTIDE SEQUENCE</scope>
</reference>
<dbReference type="Pfam" id="PF22629">
    <property type="entry name" value="ACT_AHAS_ss"/>
    <property type="match status" value="1"/>
</dbReference>
<dbReference type="GO" id="GO:0009097">
    <property type="term" value="P:isoleucine biosynthetic process"/>
    <property type="evidence" value="ECO:0007669"/>
    <property type="project" value="TreeGrafter"/>
</dbReference>